<comment type="function">
    <text evidence="7">Component of the cap-binding complex (CBC), which binds co-transcriptionally to the 5' cap of pre-mRNAs and is involved in various processes such as pre-mRNA splicing and RNA-mediated gene silencing (RNAi). The CBC complex is involved in miRNA-mediated RNA interference and is required for primary microRNAs (miRNAs) processing. In the CBC complex, ncbp-2 recognizes and binds capped RNAs (m7GpppG-capped RNA) but requires ncbp-1 to stabilize the movement of its N-terminal loop and lock the CBC into a high affinity cap-binding state with the cap structure.</text>
</comment>
<dbReference type="AlphaFoldDB" id="A0A2A2J6H7"/>
<dbReference type="PROSITE" id="PS50102">
    <property type="entry name" value="RRM"/>
    <property type="match status" value="1"/>
</dbReference>
<evidence type="ECO:0000256" key="3">
    <source>
        <dbReference type="ARBA" id="ARBA00022664"/>
    </source>
</evidence>
<dbReference type="PANTHER" id="PTHR11226:SF0">
    <property type="entry name" value="UDP-GLUCOSE:GLYCOPROTEIN GLUCOSYLTRANSFERASE"/>
    <property type="match status" value="1"/>
</dbReference>
<proteinExistence type="inferred from homology"/>
<name>A0A2A2J6H7_9BILA</name>
<dbReference type="GO" id="GO:0005783">
    <property type="term" value="C:endoplasmic reticulum"/>
    <property type="evidence" value="ECO:0007669"/>
    <property type="project" value="TreeGrafter"/>
</dbReference>
<evidence type="ECO:0000256" key="1">
    <source>
        <dbReference type="ARBA" id="ARBA00004123"/>
    </source>
</evidence>
<dbReference type="CDD" id="cd12240">
    <property type="entry name" value="RRM_NCBP2"/>
    <property type="match status" value="1"/>
</dbReference>
<evidence type="ECO:0000256" key="5">
    <source>
        <dbReference type="ARBA" id="ARBA00023158"/>
    </source>
</evidence>
<dbReference type="InterPro" id="IPR040693">
    <property type="entry name" value="UGGT_TRXL_1"/>
</dbReference>
<dbReference type="Proteomes" id="UP000218231">
    <property type="component" value="Unassembled WGS sequence"/>
</dbReference>
<comment type="caution">
    <text evidence="11">The sequence shown here is derived from an EMBL/GenBank/DDBJ whole genome shotgun (WGS) entry which is preliminary data.</text>
</comment>
<evidence type="ECO:0000256" key="6">
    <source>
        <dbReference type="ARBA" id="ARBA00023187"/>
    </source>
</evidence>
<dbReference type="Gene3D" id="3.30.70.330">
    <property type="match status" value="1"/>
</dbReference>
<dbReference type="GO" id="GO:0003980">
    <property type="term" value="F:UDP-glucose:glycoprotein glucosyltransferase activity"/>
    <property type="evidence" value="ECO:0007669"/>
    <property type="project" value="InterPro"/>
</dbReference>
<evidence type="ECO:0000313" key="11">
    <source>
        <dbReference type="EMBL" id="PAV57235.1"/>
    </source>
</evidence>
<keyword evidence="4 9" id="KW-0694">RNA-binding</keyword>
<dbReference type="InterPro" id="IPR035979">
    <property type="entry name" value="RBD_domain_sf"/>
</dbReference>
<dbReference type="SMART" id="SM00360">
    <property type="entry name" value="RRM"/>
    <property type="match status" value="1"/>
</dbReference>
<dbReference type="InterPro" id="IPR009448">
    <property type="entry name" value="UDP-g_GGtrans"/>
</dbReference>
<dbReference type="GO" id="GO:0003723">
    <property type="term" value="F:RNA binding"/>
    <property type="evidence" value="ECO:0007669"/>
    <property type="project" value="UniProtKB-UniRule"/>
</dbReference>
<dbReference type="EMBL" id="LIAE01010651">
    <property type="protein sequence ID" value="PAV57235.1"/>
    <property type="molecule type" value="Genomic_DNA"/>
</dbReference>
<reference evidence="11 12" key="1">
    <citation type="journal article" date="2017" name="Curr. Biol.">
        <title>Genome architecture and evolution of a unichromosomal asexual nematode.</title>
        <authorList>
            <person name="Fradin H."/>
            <person name="Zegar C."/>
            <person name="Gutwein M."/>
            <person name="Lucas J."/>
            <person name="Kovtun M."/>
            <person name="Corcoran D."/>
            <person name="Baugh L.R."/>
            <person name="Kiontke K."/>
            <person name="Gunsalus K."/>
            <person name="Fitch D.H."/>
            <person name="Piano F."/>
        </authorList>
    </citation>
    <scope>NUCLEOTIDE SEQUENCE [LARGE SCALE GENOMIC DNA]</scope>
    <source>
        <strain evidence="11">PF1309</strain>
    </source>
</reference>
<comment type="subunit">
    <text evidence="8">Component of the nuclear cap-binding complex (CBC), a heterodimer composed of ncbp-1 and ncbp-2 that interacts with m7GpppG-capped RNA.</text>
</comment>
<dbReference type="Pfam" id="PF18401">
    <property type="entry name" value="Thioredoxin_13"/>
    <property type="match status" value="1"/>
</dbReference>
<dbReference type="GO" id="GO:0031053">
    <property type="term" value="P:primary miRNA processing"/>
    <property type="evidence" value="ECO:0007669"/>
    <property type="project" value="UniProtKB-ARBA"/>
</dbReference>
<sequence>MADQLTFDPRNRNRGDSISQYRDQRYKGTLKEQEIALRSSATLYIGNLSYYTREEQVYELFGRGGDVRRVIMGLDRFRKTPCGFCFVEFYTRKDAEIAMEALNQTRVDERTVRVDWDAGFAEGRQYGRGKHGGQVRDEYRKDYDPGRGGWNKMIASRGGINKPTCLLPMRLDPVVFLFLPVFLLVGHVESLNDKNVIVSLNAKWPSTSLIAEASEFLGKENNETFWKYVSKVADKFSGLKKEWKELKNEKKYELALEQAAGLVDLGLLDLLKFSLSLRAFSPAVQLFQQIGGEYSSINCDAFFDVNGKIGCTSQELEDVLKNPPKETDSSLLSVDHVHPASKKSATTVFVYGEMGSPEWIELHKTAESLCKQGKIQYVFRHFTRNPVEERVYLSGYGVELAIKNTEYKAEDDSKKKAEEVAEDEEDLHGFNFKLLKELHSDSKDSLDAFRMHLKEIEELAPLKQWQVQDLAFQAAQRIVNEEPHNAIAMLKELSQNFPLHAQSLSRESVTRQMRDEIEINQRDALSEKGMIMIFSREYFSLLSHVDTSDDKVNYAVDYREAYPFFINNLDTDSQYKQWGNSIKLMLQPYYPGMIRPIARNLFTLIFIVNPAYRESRNLLRIAQTFFQHEIPIRIGFVFMVNPDKEVSGKTDPGVALLNLYNFMSVDSSNSEALIKLNKFLDLQKTSDEISVEDIKAWFEKTFHDVEYDDVFGPDSDYDKGRQAK</sequence>
<comment type="subcellular location">
    <subcellularLocation>
        <location evidence="1">Nucleus</location>
    </subcellularLocation>
</comment>
<dbReference type="GO" id="GO:0005634">
    <property type="term" value="C:nucleus"/>
    <property type="evidence" value="ECO:0007669"/>
    <property type="project" value="UniProtKB-SubCell"/>
</dbReference>
<dbReference type="OrthoDB" id="27683at2759"/>
<dbReference type="Pfam" id="PF18400">
    <property type="entry name" value="Thioredoxin_12"/>
    <property type="match status" value="1"/>
</dbReference>
<dbReference type="InterPro" id="IPR012677">
    <property type="entry name" value="Nucleotide-bd_a/b_plait_sf"/>
</dbReference>
<gene>
    <name evidence="11" type="ORF">WR25_11476</name>
</gene>
<evidence type="ECO:0000256" key="7">
    <source>
        <dbReference type="ARBA" id="ARBA00055349"/>
    </source>
</evidence>
<dbReference type="GO" id="GO:0036503">
    <property type="term" value="P:ERAD pathway"/>
    <property type="evidence" value="ECO:0007669"/>
    <property type="project" value="TreeGrafter"/>
</dbReference>
<dbReference type="GO" id="GO:0008380">
    <property type="term" value="P:RNA splicing"/>
    <property type="evidence" value="ECO:0007669"/>
    <property type="project" value="UniProtKB-KW"/>
</dbReference>
<evidence type="ECO:0000256" key="4">
    <source>
        <dbReference type="ARBA" id="ARBA00022884"/>
    </source>
</evidence>
<dbReference type="Pfam" id="PF00076">
    <property type="entry name" value="RRM_1"/>
    <property type="match status" value="1"/>
</dbReference>
<evidence type="ECO:0000313" key="12">
    <source>
        <dbReference type="Proteomes" id="UP000218231"/>
    </source>
</evidence>
<evidence type="ECO:0000259" key="10">
    <source>
        <dbReference type="PROSITE" id="PS50102"/>
    </source>
</evidence>
<dbReference type="Pfam" id="PF18402">
    <property type="entry name" value="Thioredoxin_14"/>
    <property type="match status" value="1"/>
</dbReference>
<organism evidence="11 12">
    <name type="scientific">Diploscapter pachys</name>
    <dbReference type="NCBI Taxonomy" id="2018661"/>
    <lineage>
        <taxon>Eukaryota</taxon>
        <taxon>Metazoa</taxon>
        <taxon>Ecdysozoa</taxon>
        <taxon>Nematoda</taxon>
        <taxon>Chromadorea</taxon>
        <taxon>Rhabditida</taxon>
        <taxon>Rhabditina</taxon>
        <taxon>Rhabditomorpha</taxon>
        <taxon>Rhabditoidea</taxon>
        <taxon>Rhabditidae</taxon>
        <taxon>Diploscapter</taxon>
    </lineage>
</organism>
<dbReference type="GO" id="GO:0006397">
    <property type="term" value="P:mRNA processing"/>
    <property type="evidence" value="ECO:0007669"/>
    <property type="project" value="UniProtKB-KW"/>
</dbReference>
<keyword evidence="6" id="KW-0508">mRNA splicing</keyword>
<dbReference type="FunFam" id="3.30.70.330:FF:000128">
    <property type="entry name" value="Nuclear cap-binding protein subunit 2"/>
    <property type="match status" value="1"/>
</dbReference>
<dbReference type="GO" id="GO:0018279">
    <property type="term" value="P:protein N-linked glycosylation via asparagine"/>
    <property type="evidence" value="ECO:0007669"/>
    <property type="project" value="TreeGrafter"/>
</dbReference>
<dbReference type="InterPro" id="IPR040694">
    <property type="entry name" value="UGGT_TRXL_2"/>
</dbReference>
<evidence type="ECO:0000256" key="8">
    <source>
        <dbReference type="ARBA" id="ARBA00063437"/>
    </source>
</evidence>
<keyword evidence="3" id="KW-0507">mRNA processing</keyword>
<dbReference type="SUPFAM" id="SSF54928">
    <property type="entry name" value="RNA-binding domain, RBD"/>
    <property type="match status" value="1"/>
</dbReference>
<accession>A0A2A2J6H7</accession>
<evidence type="ECO:0000256" key="2">
    <source>
        <dbReference type="ARBA" id="ARBA00010725"/>
    </source>
</evidence>
<feature type="domain" description="RRM" evidence="10">
    <location>
        <begin position="41"/>
        <end position="119"/>
    </location>
</feature>
<keyword evidence="5" id="KW-0943">RNA-mediated gene silencing</keyword>
<evidence type="ECO:0000256" key="9">
    <source>
        <dbReference type="PROSITE-ProRule" id="PRU00176"/>
    </source>
</evidence>
<comment type="similarity">
    <text evidence="2">Belongs to the RRM NCBP2 family.</text>
</comment>
<keyword evidence="12" id="KW-1185">Reference proteome</keyword>
<dbReference type="InterPro" id="IPR040692">
    <property type="entry name" value="UGGT_TRXL_3"/>
</dbReference>
<dbReference type="GO" id="GO:0051082">
    <property type="term" value="F:unfolded protein binding"/>
    <property type="evidence" value="ECO:0007669"/>
    <property type="project" value="TreeGrafter"/>
</dbReference>
<dbReference type="STRING" id="2018661.A0A2A2J6H7"/>
<dbReference type="InterPro" id="IPR034148">
    <property type="entry name" value="NCBP2_RRM"/>
</dbReference>
<dbReference type="PANTHER" id="PTHR11226">
    <property type="entry name" value="UDP-GLUCOSE GLYCOPROTEIN:GLUCOSYLTRANSFERASE"/>
    <property type="match status" value="1"/>
</dbReference>
<protein>
    <recommendedName>
        <fullName evidence="10">RRM domain-containing protein</fullName>
    </recommendedName>
</protein>
<dbReference type="InterPro" id="IPR000504">
    <property type="entry name" value="RRM_dom"/>
</dbReference>